<gene>
    <name evidence="1" type="ORF">SAMN04488541_101612</name>
</gene>
<dbReference type="EMBL" id="FONY01000016">
    <property type="protein sequence ID" value="SFF10709.1"/>
    <property type="molecule type" value="Genomic_DNA"/>
</dbReference>
<dbReference type="AlphaFoldDB" id="A0A1I2G0Q8"/>
<accession>A0A1I2G0Q8</accession>
<dbReference type="RefSeq" id="WP_091544777.1">
    <property type="nucleotide sequence ID" value="NZ_FONY01000016.1"/>
</dbReference>
<name>A0A1I2G0Q8_9BACT</name>
<organism evidence="1 2">
    <name type="scientific">Thermoflexibacter ruber</name>
    <dbReference type="NCBI Taxonomy" id="1003"/>
    <lineage>
        <taxon>Bacteria</taxon>
        <taxon>Pseudomonadati</taxon>
        <taxon>Bacteroidota</taxon>
        <taxon>Cytophagia</taxon>
        <taxon>Cytophagales</taxon>
        <taxon>Thermoflexibacteraceae</taxon>
        <taxon>Thermoflexibacter</taxon>
    </lineage>
</organism>
<evidence type="ECO:0000313" key="2">
    <source>
        <dbReference type="Proteomes" id="UP000199513"/>
    </source>
</evidence>
<reference evidence="1 2" key="1">
    <citation type="submission" date="2016-10" db="EMBL/GenBank/DDBJ databases">
        <authorList>
            <person name="de Groot N.N."/>
        </authorList>
    </citation>
    <scope>NUCLEOTIDE SEQUENCE [LARGE SCALE GENOMIC DNA]</scope>
    <source>
        <strain>GEY</strain>
        <strain evidence="2">DSM 9560</strain>
    </source>
</reference>
<keyword evidence="2" id="KW-1185">Reference proteome</keyword>
<sequence>MLLIAFYLFFIVSISENTAIESMQRISVVNESVWEITSIQVSEVGKNDWSENLLSDNHWLVAGGGAVIIKAKCNIYDVKLIDTDKHQCIIKQIDICGNSQSLLITDKNISPCLSN</sequence>
<evidence type="ECO:0000313" key="1">
    <source>
        <dbReference type="EMBL" id="SFF10709.1"/>
    </source>
</evidence>
<protein>
    <submittedName>
        <fullName evidence="1">Uncharacterized protein</fullName>
    </submittedName>
</protein>
<proteinExistence type="predicted"/>
<dbReference type="Proteomes" id="UP000199513">
    <property type="component" value="Unassembled WGS sequence"/>
</dbReference>